<keyword evidence="4" id="KW-1185">Reference proteome</keyword>
<evidence type="ECO:0000313" key="4">
    <source>
        <dbReference type="Proteomes" id="UP001240777"/>
    </source>
</evidence>
<evidence type="ECO:0000313" key="2">
    <source>
        <dbReference type="EMBL" id="MDP2539336.1"/>
    </source>
</evidence>
<protein>
    <submittedName>
        <fullName evidence="2">Restriction endonuclease</fullName>
    </submittedName>
</protein>
<name>A0AA90PR01_9HELI</name>
<reference evidence="2 4" key="1">
    <citation type="submission" date="2023-07" db="EMBL/GenBank/DDBJ databases">
        <title>Unpublished Manusciprt.</title>
        <authorList>
            <person name="Aydin F."/>
            <person name="Tarhane S."/>
            <person name="Saticioglu I.B."/>
            <person name="Karakaya E."/>
            <person name="Abay S."/>
            <person name="Guran O."/>
            <person name="Bozkurt E."/>
            <person name="Uzum N."/>
            <person name="Olgun K."/>
            <person name="Jablonski D."/>
        </authorList>
    </citation>
    <scope>NUCLEOTIDE SEQUENCE</scope>
    <source>
        <strain evidence="4">faydin-H75</strain>
        <strain evidence="2">Faydin-H76</strain>
    </source>
</reference>
<dbReference type="RefSeq" id="WP_305517244.1">
    <property type="nucleotide sequence ID" value="NZ_JAUPEV010000008.1"/>
</dbReference>
<reference evidence="1 3" key="3">
    <citation type="journal article" date="2024" name="Syst. Appl. Microbiol.">
        <title>Helicobacter cappadocius sp. nov., from lizards: The first psychrotrophic Helicobacter species.</title>
        <authorList>
            <person name="Aydin F."/>
            <person name="Tarhane S."/>
            <person name="Karakaya E."/>
            <person name="Abay S."/>
            <person name="Kayman T."/>
            <person name="Guran O."/>
            <person name="Bozkurt E."/>
            <person name="Uzum N."/>
            <person name="Avci A."/>
            <person name="Olgun K."/>
            <person name="Jablonski D."/>
            <person name="Guran C."/>
            <person name="Burcin Saticioglu I."/>
        </authorList>
    </citation>
    <scope>NUCLEOTIDE SEQUENCE [LARGE SCALE GENOMIC DNA]</scope>
    <source>
        <strain evidence="1">Faydin-H75</strain>
        <strain evidence="3">faydin-H76</strain>
    </source>
</reference>
<keyword evidence="2" id="KW-0255">Endonuclease</keyword>
<evidence type="ECO:0000313" key="3">
    <source>
        <dbReference type="Proteomes" id="UP001177258"/>
    </source>
</evidence>
<evidence type="ECO:0000313" key="1">
    <source>
        <dbReference type="EMBL" id="MDO7253400.1"/>
    </source>
</evidence>
<dbReference type="Proteomes" id="UP001240777">
    <property type="component" value="Unassembled WGS sequence"/>
</dbReference>
<gene>
    <name evidence="1" type="ORF">Q5I04_05695</name>
    <name evidence="2" type="ORF">Q5I06_06070</name>
</gene>
<dbReference type="GO" id="GO:0004519">
    <property type="term" value="F:endonuclease activity"/>
    <property type="evidence" value="ECO:0007669"/>
    <property type="project" value="UniProtKB-KW"/>
</dbReference>
<sequence>MLKKLEKIVEYLKSLNLNLSEQSRDGRINSAFNEDELLNIIKIKFPEIQYPKKRDWKDFCFEEDGQYIPVNIKITKTDTTDNLNCKVGIYYALTGRIPSFDNQIDWGNYLRNLREDITPNNQDYYFLIVNKNNPKDIYIASLKTINKIVPNGNNLPFQAKWDENKYAINRTFEEARDYLLKTMGKSFRLRSRVYDQFVEYFPEFKRLID</sequence>
<dbReference type="Proteomes" id="UP001177258">
    <property type="component" value="Unassembled WGS sequence"/>
</dbReference>
<accession>A0AA90PR01</accession>
<organism evidence="2 3">
    <name type="scientific">Helicobacter cappadocius</name>
    <dbReference type="NCBI Taxonomy" id="3063998"/>
    <lineage>
        <taxon>Bacteria</taxon>
        <taxon>Pseudomonadati</taxon>
        <taxon>Campylobacterota</taxon>
        <taxon>Epsilonproteobacteria</taxon>
        <taxon>Campylobacterales</taxon>
        <taxon>Helicobacteraceae</taxon>
        <taxon>Helicobacter</taxon>
    </lineage>
</organism>
<proteinExistence type="predicted"/>
<dbReference type="AlphaFoldDB" id="A0AA90PR01"/>
<comment type="caution">
    <text evidence="2">The sequence shown here is derived from an EMBL/GenBank/DDBJ whole genome shotgun (WGS) entry which is preliminary data.</text>
</comment>
<reference evidence="1" key="2">
    <citation type="submission" date="2023-07" db="EMBL/GenBank/DDBJ databases">
        <authorList>
            <person name="Aydin F."/>
            <person name="Tarhane S."/>
            <person name="Saticioglu I.B."/>
            <person name="Karakaya E."/>
            <person name="Abay S."/>
            <person name="Guran O."/>
            <person name="Bozkurt E."/>
            <person name="Uzum N."/>
            <person name="Olgun K."/>
            <person name="Jablonski D."/>
        </authorList>
    </citation>
    <scope>NUCLEOTIDE SEQUENCE</scope>
    <source>
        <strain evidence="1">Faydin-H75</strain>
    </source>
</reference>
<keyword evidence="2" id="KW-0540">Nuclease</keyword>
<dbReference type="EMBL" id="JAUYZK010000008">
    <property type="protein sequence ID" value="MDP2539336.1"/>
    <property type="molecule type" value="Genomic_DNA"/>
</dbReference>
<dbReference type="EMBL" id="JAUPEV010000008">
    <property type="protein sequence ID" value="MDO7253400.1"/>
    <property type="molecule type" value="Genomic_DNA"/>
</dbReference>
<keyword evidence="2" id="KW-0378">Hydrolase</keyword>